<dbReference type="Proteomes" id="UP001304895">
    <property type="component" value="Unassembled WGS sequence"/>
</dbReference>
<sequence>MSWPCKTLSGPQNQPPKLTMANTLEVGINAVGYWLRTSGRQLCDRQRRSVELTAYKEHFPAPWGTDGPQCRPRDTIIPSWRYVGSLARQWREGGHCRPRLVPRLLSTEDNGILLFLPPSGCMSRTVPTRCRSPPRPTYPGLISANHGLRRVTCRTCVFCSQKSNLDPKPVSQFSCLYNVNLAVDLLLLDRTQQMRIYVCTTDTLSGSNDPSEFSNQVAPSRFSWRRKSYIPAPCVL</sequence>
<dbReference type="AlphaFoldDB" id="A0AAN6ZCH5"/>
<reference evidence="1" key="1">
    <citation type="journal article" date="2023" name="Mol. Phylogenet. Evol.">
        <title>Genome-scale phylogeny and comparative genomics of the fungal order Sordariales.</title>
        <authorList>
            <person name="Hensen N."/>
            <person name="Bonometti L."/>
            <person name="Westerberg I."/>
            <person name="Brannstrom I.O."/>
            <person name="Guillou S."/>
            <person name="Cros-Aarteil S."/>
            <person name="Calhoun S."/>
            <person name="Haridas S."/>
            <person name="Kuo A."/>
            <person name="Mondo S."/>
            <person name="Pangilinan J."/>
            <person name="Riley R."/>
            <person name="LaButti K."/>
            <person name="Andreopoulos B."/>
            <person name="Lipzen A."/>
            <person name="Chen C."/>
            <person name="Yan M."/>
            <person name="Daum C."/>
            <person name="Ng V."/>
            <person name="Clum A."/>
            <person name="Steindorff A."/>
            <person name="Ohm R.A."/>
            <person name="Martin F."/>
            <person name="Silar P."/>
            <person name="Natvig D.O."/>
            <person name="Lalanne C."/>
            <person name="Gautier V."/>
            <person name="Ament-Velasquez S.L."/>
            <person name="Kruys A."/>
            <person name="Hutchinson M.I."/>
            <person name="Powell A.J."/>
            <person name="Barry K."/>
            <person name="Miller A.N."/>
            <person name="Grigoriev I.V."/>
            <person name="Debuchy R."/>
            <person name="Gladieux P."/>
            <person name="Hiltunen Thoren M."/>
            <person name="Johannesson H."/>
        </authorList>
    </citation>
    <scope>NUCLEOTIDE SEQUENCE</scope>
    <source>
        <strain evidence="1">CBS 123565</strain>
    </source>
</reference>
<accession>A0AAN6ZCH5</accession>
<gene>
    <name evidence="1" type="ORF">BT67DRAFT_71353</name>
</gene>
<proteinExistence type="predicted"/>
<reference evidence="1" key="2">
    <citation type="submission" date="2023-05" db="EMBL/GenBank/DDBJ databases">
        <authorList>
            <consortium name="Lawrence Berkeley National Laboratory"/>
            <person name="Steindorff A."/>
            <person name="Hensen N."/>
            <person name="Bonometti L."/>
            <person name="Westerberg I."/>
            <person name="Brannstrom I.O."/>
            <person name="Guillou S."/>
            <person name="Cros-Aarteil S."/>
            <person name="Calhoun S."/>
            <person name="Haridas S."/>
            <person name="Kuo A."/>
            <person name="Mondo S."/>
            <person name="Pangilinan J."/>
            <person name="Riley R."/>
            <person name="Labutti K."/>
            <person name="Andreopoulos B."/>
            <person name="Lipzen A."/>
            <person name="Chen C."/>
            <person name="Yanf M."/>
            <person name="Daum C."/>
            <person name="Ng V."/>
            <person name="Clum A."/>
            <person name="Ohm R."/>
            <person name="Martin F."/>
            <person name="Silar P."/>
            <person name="Natvig D."/>
            <person name="Lalanne C."/>
            <person name="Gautier V."/>
            <person name="Ament-Velasquez S.L."/>
            <person name="Kruys A."/>
            <person name="Hutchinson M.I."/>
            <person name="Powell A.J."/>
            <person name="Barry K."/>
            <person name="Miller A.N."/>
            <person name="Grigoriev I.V."/>
            <person name="Debuchy R."/>
            <person name="Gladieux P."/>
            <person name="Thoren M.H."/>
            <person name="Johannesson H."/>
        </authorList>
    </citation>
    <scope>NUCLEOTIDE SEQUENCE</scope>
    <source>
        <strain evidence="1">CBS 123565</strain>
    </source>
</reference>
<organism evidence="1 2">
    <name type="scientific">Trichocladium antarcticum</name>
    <dbReference type="NCBI Taxonomy" id="1450529"/>
    <lineage>
        <taxon>Eukaryota</taxon>
        <taxon>Fungi</taxon>
        <taxon>Dikarya</taxon>
        <taxon>Ascomycota</taxon>
        <taxon>Pezizomycotina</taxon>
        <taxon>Sordariomycetes</taxon>
        <taxon>Sordariomycetidae</taxon>
        <taxon>Sordariales</taxon>
        <taxon>Chaetomiaceae</taxon>
        <taxon>Trichocladium</taxon>
    </lineage>
</organism>
<keyword evidence="2" id="KW-1185">Reference proteome</keyword>
<dbReference type="EMBL" id="MU853415">
    <property type="protein sequence ID" value="KAK4132758.1"/>
    <property type="molecule type" value="Genomic_DNA"/>
</dbReference>
<protein>
    <submittedName>
        <fullName evidence="1">Uncharacterized protein</fullName>
    </submittedName>
</protein>
<name>A0AAN6ZCH5_9PEZI</name>
<evidence type="ECO:0000313" key="1">
    <source>
        <dbReference type="EMBL" id="KAK4132758.1"/>
    </source>
</evidence>
<comment type="caution">
    <text evidence="1">The sequence shown here is derived from an EMBL/GenBank/DDBJ whole genome shotgun (WGS) entry which is preliminary data.</text>
</comment>
<evidence type="ECO:0000313" key="2">
    <source>
        <dbReference type="Proteomes" id="UP001304895"/>
    </source>
</evidence>